<dbReference type="GO" id="GO:0043190">
    <property type="term" value="C:ATP-binding cassette (ABC) transporter complex"/>
    <property type="evidence" value="ECO:0007669"/>
    <property type="project" value="InterPro"/>
</dbReference>
<dbReference type="EMBL" id="CP069280">
    <property type="protein sequence ID" value="QRI53994.1"/>
    <property type="molecule type" value="Genomic_DNA"/>
</dbReference>
<dbReference type="Pfam" id="PF00528">
    <property type="entry name" value="BPD_transp_1"/>
    <property type="match status" value="1"/>
</dbReference>
<dbReference type="Proteomes" id="UP000473887">
    <property type="component" value="Unassembled WGS sequence"/>
</dbReference>
<dbReference type="GO" id="GO:0022857">
    <property type="term" value="F:transmembrane transporter activity"/>
    <property type="evidence" value="ECO:0007669"/>
    <property type="project" value="InterPro"/>
</dbReference>
<dbReference type="RefSeq" id="WP_003359658.1">
    <property type="nucleotide sequence ID" value="NZ_AP025140.1"/>
</dbReference>
<keyword evidence="4 8" id="KW-0812">Transmembrane</keyword>
<evidence type="ECO:0000256" key="2">
    <source>
        <dbReference type="ARBA" id="ARBA00022448"/>
    </source>
</evidence>
<reference evidence="11 14" key="3">
    <citation type="submission" date="2019-04" db="EMBL/GenBank/DDBJ databases">
        <title>Genome sequencing of Clostridium botulinum Groups I-IV and Clostridium butyricum.</title>
        <authorList>
            <person name="Brunt J."/>
            <person name="Van Vliet A.H.M."/>
            <person name="Stringer S.C."/>
            <person name="Carter A.T."/>
            <person name="Peck M.W."/>
        </authorList>
    </citation>
    <scope>NUCLEOTIDE SEQUENCE [LARGE SCALE GENOMIC DNA]</scope>
    <source>
        <strain evidence="11 14">IFR 15/034</strain>
    </source>
</reference>
<dbReference type="EMBL" id="SWRJ01000001">
    <property type="protein sequence ID" value="NFI19831.1"/>
    <property type="molecule type" value="Genomic_DNA"/>
</dbReference>
<dbReference type="FunFam" id="1.10.3720.10:FF:000006">
    <property type="entry name" value="Glutamate/aspartate ABC transporter, permease protein GltK"/>
    <property type="match status" value="1"/>
</dbReference>
<evidence type="ECO:0000256" key="6">
    <source>
        <dbReference type="ARBA" id="ARBA00022989"/>
    </source>
</evidence>
<evidence type="ECO:0000256" key="1">
    <source>
        <dbReference type="ARBA" id="ARBA00004651"/>
    </source>
</evidence>
<evidence type="ECO:0000313" key="10">
    <source>
        <dbReference type="EMBL" id="NEZ92960.1"/>
    </source>
</evidence>
<dbReference type="Gene3D" id="1.10.3720.10">
    <property type="entry name" value="MetI-like"/>
    <property type="match status" value="1"/>
</dbReference>
<comment type="similarity">
    <text evidence="8">Belongs to the binding-protein-dependent transport system permease family.</text>
</comment>
<feature type="transmembrane region" description="Helical" evidence="8">
    <location>
        <begin position="49"/>
        <end position="74"/>
    </location>
</feature>
<keyword evidence="6 8" id="KW-1133">Transmembrane helix</keyword>
<dbReference type="InterPro" id="IPR035906">
    <property type="entry name" value="MetI-like_sf"/>
</dbReference>
<comment type="subcellular location">
    <subcellularLocation>
        <location evidence="1 8">Cell membrane</location>
        <topology evidence="1 8">Multi-pass membrane protein</topology>
    </subcellularLocation>
</comment>
<evidence type="ECO:0000313" key="15">
    <source>
        <dbReference type="Proteomes" id="UP000663464"/>
    </source>
</evidence>
<evidence type="ECO:0000256" key="5">
    <source>
        <dbReference type="ARBA" id="ARBA00022970"/>
    </source>
</evidence>
<sequence length="211" mass="23489">MSNLSDITIFILKGSIISFKLFIVTIIFSIPLGILIAMGKNSKIKPLKIILSAYTWIFRGTPLMLQLFFAYFGLPVIGIRLEPLTAAYLTFIINYGAYLAETFRAGIESIDKGQVEAAKVLGFTYNQTMFKIIVPQAIRNVIPPICNESINLIKDSALVAAIGIGDMLRAAKEVVTRDFTITPFFIAAAIYLLITAFLVLIFRTLEKKYAY</sequence>
<keyword evidence="7 8" id="KW-0472">Membrane</keyword>
<proteinExistence type="inferred from homology"/>
<feature type="transmembrane region" description="Helical" evidence="8">
    <location>
        <begin position="181"/>
        <end position="202"/>
    </location>
</feature>
<evidence type="ECO:0000256" key="4">
    <source>
        <dbReference type="ARBA" id="ARBA00022692"/>
    </source>
</evidence>
<keyword evidence="3" id="KW-1003">Cell membrane</keyword>
<dbReference type="InterPro" id="IPR010065">
    <property type="entry name" value="AA_ABC_transptr_permease_3TM"/>
</dbReference>
<dbReference type="PANTHER" id="PTHR30614">
    <property type="entry name" value="MEMBRANE COMPONENT OF AMINO ACID ABC TRANSPORTER"/>
    <property type="match status" value="1"/>
</dbReference>
<evidence type="ECO:0000313" key="13">
    <source>
        <dbReference type="Proteomes" id="UP000473887"/>
    </source>
</evidence>
<dbReference type="PANTHER" id="PTHR30614:SF0">
    <property type="entry name" value="L-CYSTINE TRANSPORT SYSTEM PERMEASE PROTEIN TCYL"/>
    <property type="match status" value="1"/>
</dbReference>
<keyword evidence="2 8" id="KW-0813">Transport</keyword>
<evidence type="ECO:0000256" key="8">
    <source>
        <dbReference type="RuleBase" id="RU363032"/>
    </source>
</evidence>
<gene>
    <name evidence="10" type="ORF">EXM69_13645</name>
    <name evidence="11" type="ORF">FC964_00180</name>
    <name evidence="12" type="ORF">JQS73_02415</name>
</gene>
<evidence type="ECO:0000256" key="3">
    <source>
        <dbReference type="ARBA" id="ARBA00022475"/>
    </source>
</evidence>
<dbReference type="GO" id="GO:0006865">
    <property type="term" value="P:amino acid transport"/>
    <property type="evidence" value="ECO:0007669"/>
    <property type="project" value="UniProtKB-KW"/>
</dbReference>
<evidence type="ECO:0000256" key="7">
    <source>
        <dbReference type="ARBA" id="ARBA00023136"/>
    </source>
</evidence>
<dbReference type="CDD" id="cd06261">
    <property type="entry name" value="TM_PBP2"/>
    <property type="match status" value="1"/>
</dbReference>
<dbReference type="SUPFAM" id="SSF161098">
    <property type="entry name" value="MetI-like"/>
    <property type="match status" value="1"/>
</dbReference>
<dbReference type="EMBL" id="SGKC01000028">
    <property type="protein sequence ID" value="NEZ92960.1"/>
    <property type="molecule type" value="Genomic_DNA"/>
</dbReference>
<organism evidence="10 13">
    <name type="scientific">Clostridium botulinum</name>
    <dbReference type="NCBI Taxonomy" id="1491"/>
    <lineage>
        <taxon>Bacteria</taxon>
        <taxon>Bacillati</taxon>
        <taxon>Bacillota</taxon>
        <taxon>Clostridia</taxon>
        <taxon>Eubacteriales</taxon>
        <taxon>Clostridiaceae</taxon>
        <taxon>Clostridium</taxon>
    </lineage>
</organism>
<keyword evidence="5" id="KW-0029">Amino-acid transport</keyword>
<feature type="domain" description="ABC transmembrane type-1" evidence="9">
    <location>
        <begin position="15"/>
        <end position="203"/>
    </location>
</feature>
<evidence type="ECO:0000259" key="9">
    <source>
        <dbReference type="PROSITE" id="PS50928"/>
    </source>
</evidence>
<name>A0A0A2HMV6_CLOBO</name>
<dbReference type="InterPro" id="IPR043429">
    <property type="entry name" value="ArtM/GltK/GlnP/TcyL/YhdX-like"/>
</dbReference>
<evidence type="ECO:0000313" key="12">
    <source>
        <dbReference type="EMBL" id="QRI53994.1"/>
    </source>
</evidence>
<reference evidence="12 15" key="1">
    <citation type="journal article" date="2014" name="J. Infect. Dis.">
        <title>Molecular characterization of a novel botulinum neurotoxin type H gene.</title>
        <authorList>
            <person name="Dover N."/>
            <person name="Barash J.R."/>
            <person name="Hill K.K."/>
            <person name="Xie G."/>
            <person name="Arnon S.S."/>
        </authorList>
    </citation>
    <scope>NUCLEOTIDE SEQUENCE [LARGE SCALE GENOMIC DNA]</scope>
    <source>
        <strain evidence="12 15">IBCA10-7060</strain>
    </source>
</reference>
<dbReference type="PROSITE" id="PS50928">
    <property type="entry name" value="ABC_TM1"/>
    <property type="match status" value="1"/>
</dbReference>
<evidence type="ECO:0000313" key="11">
    <source>
        <dbReference type="EMBL" id="NFI19831.1"/>
    </source>
</evidence>
<dbReference type="Proteomes" id="UP000663464">
    <property type="component" value="Chromosome"/>
</dbReference>
<reference evidence="12" key="4">
    <citation type="submission" date="2021-02" db="EMBL/GenBank/DDBJ databases">
        <authorList>
            <person name="Dover N."/>
            <person name="Barash J.R."/>
            <person name="Bell J.M."/>
            <person name="Sylvester M.D."/>
            <person name="Arnon S."/>
        </authorList>
    </citation>
    <scope>NUCLEOTIDE SEQUENCE</scope>
    <source>
        <strain evidence="12">IBCA10-7060</strain>
    </source>
</reference>
<feature type="transmembrane region" description="Helical" evidence="8">
    <location>
        <begin position="16"/>
        <end position="37"/>
    </location>
</feature>
<dbReference type="InterPro" id="IPR000515">
    <property type="entry name" value="MetI-like"/>
</dbReference>
<dbReference type="AlphaFoldDB" id="A0A0A2HMV6"/>
<accession>A0A0A2HMV6</accession>
<dbReference type="NCBIfam" id="TIGR01726">
    <property type="entry name" value="HEQRo_perm_3TM"/>
    <property type="match status" value="1"/>
</dbReference>
<dbReference type="Proteomes" id="UP000482543">
    <property type="component" value="Unassembled WGS sequence"/>
</dbReference>
<protein>
    <submittedName>
        <fullName evidence="10">Amino acid ABC transporter permease</fullName>
    </submittedName>
</protein>
<evidence type="ECO:0000313" key="14">
    <source>
        <dbReference type="Proteomes" id="UP000482543"/>
    </source>
</evidence>
<reference evidence="10 13" key="2">
    <citation type="submission" date="2019-02" db="EMBL/GenBank/DDBJ databases">
        <title>Genome sequencing of Clostridium botulinum clinical isolates.</title>
        <authorList>
            <person name="Brunt J."/>
            <person name="Van Vliet A.H.M."/>
            <person name="Stringer S.C."/>
            <person name="Grant K.A."/>
            <person name="Carter A.C."/>
            <person name="Peck M.W."/>
        </authorList>
    </citation>
    <scope>NUCLEOTIDE SEQUENCE [LARGE SCALE GENOMIC DNA]</scope>
    <source>
        <strain evidence="10 13">H142660711</strain>
    </source>
</reference>